<evidence type="ECO:0000256" key="1">
    <source>
        <dbReference type="ARBA" id="ARBA00004442"/>
    </source>
</evidence>
<evidence type="ECO:0000256" key="3">
    <source>
        <dbReference type="ARBA" id="ARBA00023237"/>
    </source>
</evidence>
<dbReference type="GO" id="GO:0009279">
    <property type="term" value="C:cell outer membrane"/>
    <property type="evidence" value="ECO:0007669"/>
    <property type="project" value="UniProtKB-SubCell"/>
</dbReference>
<gene>
    <name evidence="5" type="primary">fepA_3</name>
    <name evidence="5" type="ORF">NCTC12420_05064</name>
</gene>
<sequence length="360" mass="40258">MHQLFVVTPCNYTVAGFKALMAERRLPVRIIPALTTEEVRMTPSEGGNRVIVVVLPAREPAVCVLGRIFLWRRSLQQMAGMSDHALCLVLSDETSEKYIAAWRLHWPLPLPSLTTLLIRALEHPHLFVSRQAEARTLTPMQKAILDATLAGESVRTTAARLVVNLNRTDADRWDINSSAGSKNAAGWEGVTNKDINGVFSWKITPQQILDFEAGYSRQGNIYAGDTQNSSSSAVTKNLAQSGQETNRLYRQNYGLTHNGIWDWGQSRLGFYYEKTNNTRMDEGLSGGGEGRITNDQQFTTNRLTSYRTSGELNFPMRLLFEQTLTVGAEWNRDELDDPSSMGLTAKENKHRRGLRLGGQS</sequence>
<dbReference type="EMBL" id="UGYB01000004">
    <property type="protein sequence ID" value="SUI46982.1"/>
    <property type="molecule type" value="Genomic_DNA"/>
</dbReference>
<dbReference type="Gene3D" id="2.40.170.20">
    <property type="entry name" value="TonB-dependent receptor, beta-barrel domain"/>
    <property type="match status" value="1"/>
</dbReference>
<dbReference type="SUPFAM" id="SSF56935">
    <property type="entry name" value="Porins"/>
    <property type="match status" value="1"/>
</dbReference>
<feature type="region of interest" description="Disordered" evidence="4">
    <location>
        <begin position="333"/>
        <end position="360"/>
    </location>
</feature>
<proteinExistence type="predicted"/>
<accession>A0A379YNG1</accession>
<keyword evidence="3" id="KW-0998">Cell outer membrane</keyword>
<organism evidence="5 6">
    <name type="scientific">Salmonella enterica subsp. indica</name>
    <dbReference type="NCBI Taxonomy" id="59207"/>
    <lineage>
        <taxon>Bacteria</taxon>
        <taxon>Pseudomonadati</taxon>
        <taxon>Pseudomonadota</taxon>
        <taxon>Gammaproteobacteria</taxon>
        <taxon>Enterobacterales</taxon>
        <taxon>Enterobacteriaceae</taxon>
        <taxon>Salmonella</taxon>
    </lineage>
</organism>
<evidence type="ECO:0000313" key="6">
    <source>
        <dbReference type="Proteomes" id="UP000254220"/>
    </source>
</evidence>
<evidence type="ECO:0000313" key="5">
    <source>
        <dbReference type="EMBL" id="SUI46982.1"/>
    </source>
</evidence>
<name>A0A379YNG1_SALER</name>
<dbReference type="AlphaFoldDB" id="A0A379YNG1"/>
<evidence type="ECO:0000256" key="4">
    <source>
        <dbReference type="SAM" id="MobiDB-lite"/>
    </source>
</evidence>
<reference evidence="5 6" key="1">
    <citation type="submission" date="2018-06" db="EMBL/GenBank/DDBJ databases">
        <authorList>
            <consortium name="Pathogen Informatics"/>
            <person name="Doyle S."/>
        </authorList>
    </citation>
    <scope>NUCLEOTIDE SEQUENCE [LARGE SCALE GENOMIC DNA]</scope>
    <source>
        <strain evidence="5 6">NCTC12420</strain>
    </source>
</reference>
<comment type="subcellular location">
    <subcellularLocation>
        <location evidence="1">Cell outer membrane</location>
    </subcellularLocation>
</comment>
<dbReference type="Proteomes" id="UP000254220">
    <property type="component" value="Unassembled WGS sequence"/>
</dbReference>
<protein>
    <submittedName>
        <fullName evidence="5">Outer membrane receptor FepA</fullName>
    </submittedName>
</protein>
<dbReference type="InterPro" id="IPR036942">
    <property type="entry name" value="Beta-barrel_TonB_sf"/>
</dbReference>
<keyword evidence="5" id="KW-0675">Receptor</keyword>
<keyword evidence="2" id="KW-0472">Membrane</keyword>
<evidence type="ECO:0000256" key="2">
    <source>
        <dbReference type="ARBA" id="ARBA00023136"/>
    </source>
</evidence>